<dbReference type="InterPro" id="IPR006764">
    <property type="entry name" value="SAM_dep_MeTrfase_SAV2177_type"/>
</dbReference>
<evidence type="ECO:0000313" key="3">
    <source>
        <dbReference type="Proteomes" id="UP001202244"/>
    </source>
</evidence>
<reference evidence="2 3" key="1">
    <citation type="journal article" date="2023" name="Microbiol. Spectr.">
        <title>Synergy between Genome Mining, Metabolomics, and Bioinformatics Uncovers Antibacterial Chlorinated Carbazole Alkaloids and Their Biosynthetic Gene Cluster from Streptomyces tubbatahanensis sp. nov., a Novel Actinomycete Isolated from Sulu Sea, Philippines.</title>
        <authorList>
            <person name="Tenebro C.P."/>
            <person name="Trono D.J.V.L."/>
            <person name="Balida L.A.P."/>
            <person name="Bayog L.K.A."/>
            <person name="Bruna J.R."/>
            <person name="Sabido E.M."/>
            <person name="Caspe D.P.C."/>
            <person name="de Los Santos E.L.C."/>
            <person name="Saludes J.P."/>
            <person name="Dalisay D.S."/>
        </authorList>
    </citation>
    <scope>NUCLEOTIDE SEQUENCE [LARGE SCALE GENOMIC DNA]</scope>
    <source>
        <strain evidence="2 3">DSD3025</strain>
    </source>
</reference>
<dbReference type="PIRSF" id="PIRSF017393">
    <property type="entry name" value="MTase_SAV2177"/>
    <property type="match status" value="1"/>
</dbReference>
<dbReference type="GO" id="GO:0008168">
    <property type="term" value="F:methyltransferase activity"/>
    <property type="evidence" value="ECO:0007669"/>
    <property type="project" value="UniProtKB-KW"/>
</dbReference>
<dbReference type="Pfam" id="PF04672">
    <property type="entry name" value="Methyltransf_19"/>
    <property type="match status" value="1"/>
</dbReference>
<evidence type="ECO:0000256" key="1">
    <source>
        <dbReference type="SAM" id="MobiDB-lite"/>
    </source>
</evidence>
<proteinExistence type="predicted"/>
<name>A0ABY3Y188_9ACTN</name>
<dbReference type="GO" id="GO:0032259">
    <property type="term" value="P:methylation"/>
    <property type="evidence" value="ECO:0007669"/>
    <property type="project" value="UniProtKB-KW"/>
</dbReference>
<dbReference type="InterPro" id="IPR029063">
    <property type="entry name" value="SAM-dependent_MTases_sf"/>
</dbReference>
<dbReference type="Gene3D" id="3.40.50.150">
    <property type="entry name" value="Vaccinia Virus protein VP39"/>
    <property type="match status" value="1"/>
</dbReference>
<dbReference type="EMBL" id="CP093846">
    <property type="protein sequence ID" value="UNT00391.1"/>
    <property type="molecule type" value="Genomic_DNA"/>
</dbReference>
<gene>
    <name evidence="2" type="ORF">MMF93_30925</name>
</gene>
<keyword evidence="3" id="KW-1185">Reference proteome</keyword>
<organism evidence="2 3">
    <name type="scientific">Streptomyces tubbatahanensis</name>
    <dbReference type="NCBI Taxonomy" id="2923272"/>
    <lineage>
        <taxon>Bacteria</taxon>
        <taxon>Bacillati</taxon>
        <taxon>Actinomycetota</taxon>
        <taxon>Actinomycetes</taxon>
        <taxon>Kitasatosporales</taxon>
        <taxon>Streptomycetaceae</taxon>
        <taxon>Streptomyces</taxon>
    </lineage>
</organism>
<sequence>MRGEQGRAMADRLGPDSEEIDDTLPHSARIWNYWLGGKDHYDIDRQVGDEIARSNPGIVTTARAQRAFLCRAVRHLAGDVGIRQFLDVGTGLPTVDNTHEVAQRVAPEARIVYVDHDPLVLTHARALLTSTPEGVTHYIDADLREPDAILSGAAATLDFERPVALILLGVAAHITDESAYEVVARLLDALPSGSHLVFSDSAEVVNPEAVRAMVREWNRTSDNPRVNRSRDQIRRFFDGLDILEPGLVSVTRWRPEALPFGEPDEVDNVGGVARKP</sequence>
<accession>A0ABY3Y188</accession>
<feature type="compositionally biased region" description="Basic and acidic residues" evidence="1">
    <location>
        <begin position="1"/>
        <end position="15"/>
    </location>
</feature>
<dbReference type="SUPFAM" id="SSF53335">
    <property type="entry name" value="S-adenosyl-L-methionine-dependent methyltransferases"/>
    <property type="match status" value="1"/>
</dbReference>
<evidence type="ECO:0000313" key="2">
    <source>
        <dbReference type="EMBL" id="UNT00391.1"/>
    </source>
</evidence>
<dbReference type="Proteomes" id="UP001202244">
    <property type="component" value="Chromosome"/>
</dbReference>
<keyword evidence="2" id="KW-0808">Transferase</keyword>
<feature type="region of interest" description="Disordered" evidence="1">
    <location>
        <begin position="1"/>
        <end position="21"/>
    </location>
</feature>
<protein>
    <submittedName>
        <fullName evidence="2">SAM-dependent methyltransferase</fullName>
    </submittedName>
</protein>
<keyword evidence="2" id="KW-0489">Methyltransferase</keyword>